<evidence type="ECO:0000313" key="2">
    <source>
        <dbReference type="EMBL" id="KAG7405805.1"/>
    </source>
</evidence>
<sequence length="111" mass="11855">MKFSLLSHCTILTLAAVAAADNWDSCHCVRIKSTQTPAYCATKAVCKTLGSGFGYSAGAGEGRGQCGNKKKRVKGDTFYGACKKQMSGREVNSCCYRVDDGQESYSDGCFP</sequence>
<name>A0A8J5NJY3_FUSOX</name>
<evidence type="ECO:0000256" key="1">
    <source>
        <dbReference type="SAM" id="SignalP"/>
    </source>
</evidence>
<feature type="signal peptide" evidence="1">
    <location>
        <begin position="1"/>
        <end position="20"/>
    </location>
</feature>
<reference evidence="2" key="1">
    <citation type="submission" date="2021-04" db="EMBL/GenBank/DDBJ databases">
        <title>First draft genome resource for Brassicaceae pathogens Fusarium oxysporum f. sp. raphani and Fusarium oxysporum f. sp. rapae.</title>
        <authorList>
            <person name="Asai S."/>
        </authorList>
    </citation>
    <scope>NUCLEOTIDE SEQUENCE</scope>
    <source>
        <strain evidence="2">Tf1262</strain>
    </source>
</reference>
<dbReference type="EMBL" id="JAELUR010000032">
    <property type="protein sequence ID" value="KAG7405805.1"/>
    <property type="molecule type" value="Genomic_DNA"/>
</dbReference>
<gene>
    <name evidence="2" type="ORF">Forpi1262_v018337</name>
</gene>
<proteinExistence type="predicted"/>
<dbReference type="AlphaFoldDB" id="A0A8J5NJY3"/>
<protein>
    <submittedName>
        <fullName evidence="2">Uncharacterized protein</fullName>
    </submittedName>
</protein>
<evidence type="ECO:0000313" key="3">
    <source>
        <dbReference type="Proteomes" id="UP000693942"/>
    </source>
</evidence>
<keyword evidence="1" id="KW-0732">Signal</keyword>
<accession>A0A8J5NJY3</accession>
<dbReference type="Proteomes" id="UP000693942">
    <property type="component" value="Unassembled WGS sequence"/>
</dbReference>
<organism evidence="2 3">
    <name type="scientific">Fusarium oxysporum f. sp. raphani</name>
    <dbReference type="NCBI Taxonomy" id="96318"/>
    <lineage>
        <taxon>Eukaryota</taxon>
        <taxon>Fungi</taxon>
        <taxon>Dikarya</taxon>
        <taxon>Ascomycota</taxon>
        <taxon>Pezizomycotina</taxon>
        <taxon>Sordariomycetes</taxon>
        <taxon>Hypocreomycetidae</taxon>
        <taxon>Hypocreales</taxon>
        <taxon>Nectriaceae</taxon>
        <taxon>Fusarium</taxon>
        <taxon>Fusarium oxysporum species complex</taxon>
    </lineage>
</organism>
<comment type="caution">
    <text evidence="2">The sequence shown here is derived from an EMBL/GenBank/DDBJ whole genome shotgun (WGS) entry which is preliminary data.</text>
</comment>
<feature type="chain" id="PRO_5035278854" evidence="1">
    <location>
        <begin position="21"/>
        <end position="111"/>
    </location>
</feature>